<dbReference type="RefSeq" id="WP_164837480.1">
    <property type="nucleotide sequence ID" value="NZ_BAABEP010000045.1"/>
</dbReference>
<evidence type="ECO:0000259" key="1">
    <source>
        <dbReference type="Pfam" id="PF13401"/>
    </source>
</evidence>
<name>A0ABP7FU82_9ACTN</name>
<proteinExistence type="predicted"/>
<evidence type="ECO:0000313" key="3">
    <source>
        <dbReference type="Proteomes" id="UP001499884"/>
    </source>
</evidence>
<dbReference type="PANTHER" id="PTHR35894:SF1">
    <property type="entry name" value="PHOSPHORIBULOKINASE _ URIDINE KINASE FAMILY"/>
    <property type="match status" value="1"/>
</dbReference>
<dbReference type="InterPro" id="IPR049945">
    <property type="entry name" value="AAA_22"/>
</dbReference>
<dbReference type="Proteomes" id="UP001499884">
    <property type="component" value="Unassembled WGS sequence"/>
</dbReference>
<dbReference type="EMBL" id="BAABEP010000045">
    <property type="protein sequence ID" value="GAA3747973.1"/>
    <property type="molecule type" value="Genomic_DNA"/>
</dbReference>
<accession>A0ABP7FU82</accession>
<dbReference type="Pfam" id="PF13401">
    <property type="entry name" value="AAA_22"/>
    <property type="match status" value="1"/>
</dbReference>
<feature type="domain" description="ORC1/DEAH AAA+ ATPase" evidence="1">
    <location>
        <begin position="37"/>
        <end position="157"/>
    </location>
</feature>
<keyword evidence="3" id="KW-1185">Reference proteome</keyword>
<sequence>MNQPITHYLGLPDAKLQPTPATSLTGGYLTDILTVGGILSISGSAGLGKTVATTVNLNDLAPDTHRTLPTRPGMSLRDYRLTLASTFTVEPTPDNVAGLSLENHIQDTTRTQPLVLFVDEVHHLSNVVLASLATLWDLCQPHLALVLVGNDHSRRRLRNVTRLASRIEYWQRYKPLTHNQVRELMPRFHPQWASVSPDDLIWCDDAVCRGNFRDWARLTRKLVLKNQQRENPPHTFTRALAREAIQEFSASDVWAEPEF</sequence>
<dbReference type="PANTHER" id="PTHR35894">
    <property type="entry name" value="GENERAL SECRETION PATHWAY PROTEIN A-RELATED"/>
    <property type="match status" value="1"/>
</dbReference>
<reference evidence="3" key="1">
    <citation type="journal article" date="2019" name="Int. J. Syst. Evol. Microbiol.">
        <title>The Global Catalogue of Microorganisms (GCM) 10K type strain sequencing project: providing services to taxonomists for standard genome sequencing and annotation.</title>
        <authorList>
            <consortium name="The Broad Institute Genomics Platform"/>
            <consortium name="The Broad Institute Genome Sequencing Center for Infectious Disease"/>
            <person name="Wu L."/>
            <person name="Ma J."/>
        </authorList>
    </citation>
    <scope>NUCLEOTIDE SEQUENCE [LARGE SCALE GENOMIC DNA]</scope>
    <source>
        <strain evidence="3">JCM 30846</strain>
    </source>
</reference>
<dbReference type="InterPro" id="IPR027417">
    <property type="entry name" value="P-loop_NTPase"/>
</dbReference>
<organism evidence="2 3">
    <name type="scientific">Streptomyces tremellae</name>
    <dbReference type="NCBI Taxonomy" id="1124239"/>
    <lineage>
        <taxon>Bacteria</taxon>
        <taxon>Bacillati</taxon>
        <taxon>Actinomycetota</taxon>
        <taxon>Actinomycetes</taxon>
        <taxon>Kitasatosporales</taxon>
        <taxon>Streptomycetaceae</taxon>
        <taxon>Streptomyces</taxon>
    </lineage>
</organism>
<dbReference type="SUPFAM" id="SSF52540">
    <property type="entry name" value="P-loop containing nucleoside triphosphate hydrolases"/>
    <property type="match status" value="1"/>
</dbReference>
<evidence type="ECO:0000313" key="2">
    <source>
        <dbReference type="EMBL" id="GAA3747973.1"/>
    </source>
</evidence>
<protein>
    <recommendedName>
        <fullName evidence="1">ORC1/DEAH AAA+ ATPase domain-containing protein</fullName>
    </recommendedName>
</protein>
<comment type="caution">
    <text evidence="2">The sequence shown here is derived from an EMBL/GenBank/DDBJ whole genome shotgun (WGS) entry which is preliminary data.</text>
</comment>
<dbReference type="InterPro" id="IPR052026">
    <property type="entry name" value="ExeA_AAA_ATPase_DNA-bind"/>
</dbReference>
<gene>
    <name evidence="2" type="ORF">GCM10023082_50380</name>
</gene>